<accession>A0A8S5PB61</accession>
<evidence type="ECO:0000256" key="1">
    <source>
        <dbReference type="SAM" id="Phobius"/>
    </source>
</evidence>
<keyword evidence="1" id="KW-0472">Membrane</keyword>
<keyword evidence="1" id="KW-0812">Transmembrane</keyword>
<keyword evidence="1" id="KW-1133">Transmembrane helix</keyword>
<feature type="transmembrane region" description="Helical" evidence="1">
    <location>
        <begin position="6"/>
        <end position="25"/>
    </location>
</feature>
<organism evidence="2">
    <name type="scientific">Siphoviridae sp. ctMYJ33</name>
    <dbReference type="NCBI Taxonomy" id="2825461"/>
    <lineage>
        <taxon>Viruses</taxon>
        <taxon>Duplodnaviria</taxon>
        <taxon>Heunggongvirae</taxon>
        <taxon>Uroviricota</taxon>
        <taxon>Caudoviricetes</taxon>
    </lineage>
</organism>
<proteinExistence type="predicted"/>
<sequence length="46" mass="5330">MNKKDRLVYVLFIVFCVAGIMLVCINAEHFNEKKELSTQPTTVETR</sequence>
<reference evidence="2" key="1">
    <citation type="journal article" date="2021" name="Proc. Natl. Acad. Sci. U.S.A.">
        <title>A Catalog of Tens of Thousands of Viruses from Human Metagenomes Reveals Hidden Associations with Chronic Diseases.</title>
        <authorList>
            <person name="Tisza M.J."/>
            <person name="Buck C.B."/>
        </authorList>
    </citation>
    <scope>NUCLEOTIDE SEQUENCE</scope>
    <source>
        <strain evidence="2">CtMYJ33</strain>
    </source>
</reference>
<protein>
    <submittedName>
        <fullName evidence="2">Uncharacterized protein</fullName>
    </submittedName>
</protein>
<dbReference type="EMBL" id="BK015370">
    <property type="protein sequence ID" value="DAE03699.1"/>
    <property type="molecule type" value="Genomic_DNA"/>
</dbReference>
<name>A0A8S5PB61_9CAUD</name>
<evidence type="ECO:0000313" key="2">
    <source>
        <dbReference type="EMBL" id="DAE03699.1"/>
    </source>
</evidence>